<organism evidence="1 2">
    <name type="scientific">Chlamydia serpentis</name>
    <dbReference type="NCBI Taxonomy" id="1967782"/>
    <lineage>
        <taxon>Bacteria</taxon>
        <taxon>Pseudomonadati</taxon>
        <taxon>Chlamydiota</taxon>
        <taxon>Chlamydiia</taxon>
        <taxon>Chlamydiales</taxon>
        <taxon>Chlamydiaceae</taxon>
        <taxon>Chlamydia/Chlamydophila group</taxon>
        <taxon>Chlamydia</taxon>
    </lineage>
</organism>
<evidence type="ECO:0000313" key="1">
    <source>
        <dbReference type="EMBL" id="SPN73555.1"/>
    </source>
</evidence>
<gene>
    <name evidence="1" type="ORF">C10C_0386</name>
</gene>
<proteinExistence type="predicted"/>
<protein>
    <recommendedName>
        <fullName evidence="3">Cell division protein FtsL</fullName>
    </recommendedName>
</protein>
<accession>A0A2R8FAW0</accession>
<name>A0A2R8FAW0_9CHLA</name>
<dbReference type="AlphaFoldDB" id="A0A2R8FAW0"/>
<keyword evidence="2" id="KW-1185">Reference proteome</keyword>
<evidence type="ECO:0008006" key="3">
    <source>
        <dbReference type="Google" id="ProtNLM"/>
    </source>
</evidence>
<reference evidence="2" key="1">
    <citation type="submission" date="2017-11" db="EMBL/GenBank/DDBJ databases">
        <authorList>
            <person name="Seth-Smith MB H."/>
        </authorList>
    </citation>
    <scope>NUCLEOTIDE SEQUENCE [LARGE SCALE GENOMIC DNA]</scope>
</reference>
<evidence type="ECO:0000313" key="2">
    <source>
        <dbReference type="Proteomes" id="UP000244926"/>
    </source>
</evidence>
<dbReference type="KEGG" id="csee:C10C_0386"/>
<dbReference type="Proteomes" id="UP000244926">
    <property type="component" value="Chromosome I"/>
</dbReference>
<dbReference type="OrthoDB" id="18533at2"/>
<sequence length="95" mass="11478">MNKSRFLRLLCCLCFCGSLFYCYINKQNTLTKLRLEIPSLSIRLRQLEQRNVSLHFLIDRIERPDHLMEIATLPEYQYLEYPSEENIYILSYELP</sequence>
<dbReference type="RefSeq" id="WP_108896516.1">
    <property type="nucleotide sequence ID" value="NZ_LT993738.1"/>
</dbReference>
<dbReference type="EMBL" id="LT993738">
    <property type="protein sequence ID" value="SPN73555.1"/>
    <property type="molecule type" value="Genomic_DNA"/>
</dbReference>